<dbReference type="Proteomes" id="UP000027195">
    <property type="component" value="Unassembled WGS sequence"/>
</dbReference>
<dbReference type="AlphaFoldDB" id="A0A067M0A8"/>
<gene>
    <name evidence="2" type="ORF">BOTBODRAFT_37485</name>
</gene>
<dbReference type="OrthoDB" id="3267153at2759"/>
<feature type="domain" description="G" evidence="1">
    <location>
        <begin position="11"/>
        <end position="54"/>
    </location>
</feature>
<dbReference type="InterPro" id="IPR006073">
    <property type="entry name" value="GTP-bd"/>
</dbReference>
<dbReference type="HOGENOM" id="CLU_023805_5_2_1"/>
<dbReference type="InterPro" id="IPR027417">
    <property type="entry name" value="P-loop_NTPase"/>
</dbReference>
<dbReference type="SUPFAM" id="SSF52540">
    <property type="entry name" value="P-loop containing nucleoside triphosphate hydrolases"/>
    <property type="match status" value="1"/>
</dbReference>
<dbReference type="Pfam" id="PF01926">
    <property type="entry name" value="MMR_HSR1"/>
    <property type="match status" value="1"/>
</dbReference>
<reference evidence="3" key="1">
    <citation type="journal article" date="2014" name="Proc. Natl. Acad. Sci. U.S.A.">
        <title>Extensive sampling of basidiomycete genomes demonstrates inadequacy of the white-rot/brown-rot paradigm for wood decay fungi.</title>
        <authorList>
            <person name="Riley R."/>
            <person name="Salamov A.A."/>
            <person name="Brown D.W."/>
            <person name="Nagy L.G."/>
            <person name="Floudas D."/>
            <person name="Held B.W."/>
            <person name="Levasseur A."/>
            <person name="Lombard V."/>
            <person name="Morin E."/>
            <person name="Otillar R."/>
            <person name="Lindquist E.A."/>
            <person name="Sun H."/>
            <person name="LaButti K.M."/>
            <person name="Schmutz J."/>
            <person name="Jabbour D."/>
            <person name="Luo H."/>
            <person name="Baker S.E."/>
            <person name="Pisabarro A.G."/>
            <person name="Walton J.D."/>
            <person name="Blanchette R.A."/>
            <person name="Henrissat B."/>
            <person name="Martin F."/>
            <person name="Cullen D."/>
            <person name="Hibbett D.S."/>
            <person name="Grigoriev I.V."/>
        </authorList>
    </citation>
    <scope>NUCLEOTIDE SEQUENCE [LARGE SCALE GENOMIC DNA]</scope>
    <source>
        <strain evidence="3">FD-172 SS1</strain>
    </source>
</reference>
<evidence type="ECO:0000259" key="1">
    <source>
        <dbReference type="Pfam" id="PF01926"/>
    </source>
</evidence>
<evidence type="ECO:0000313" key="2">
    <source>
        <dbReference type="EMBL" id="KDQ08964.1"/>
    </source>
</evidence>
<dbReference type="InParanoid" id="A0A067M0A8"/>
<organism evidence="2 3">
    <name type="scientific">Botryobasidium botryosum (strain FD-172 SS1)</name>
    <dbReference type="NCBI Taxonomy" id="930990"/>
    <lineage>
        <taxon>Eukaryota</taxon>
        <taxon>Fungi</taxon>
        <taxon>Dikarya</taxon>
        <taxon>Basidiomycota</taxon>
        <taxon>Agaricomycotina</taxon>
        <taxon>Agaricomycetes</taxon>
        <taxon>Cantharellales</taxon>
        <taxon>Botryobasidiaceae</taxon>
        <taxon>Botryobasidium</taxon>
    </lineage>
</organism>
<proteinExistence type="predicted"/>
<keyword evidence="3" id="KW-1185">Reference proteome</keyword>
<name>A0A067M0A8_BOTB1</name>
<dbReference type="Gene3D" id="3.40.50.300">
    <property type="entry name" value="P-loop containing nucleotide triphosphate hydrolases"/>
    <property type="match status" value="1"/>
</dbReference>
<dbReference type="EMBL" id="KL198084">
    <property type="protein sequence ID" value="KDQ08964.1"/>
    <property type="molecule type" value="Genomic_DNA"/>
</dbReference>
<sequence>MSGINRPTRFRVLIIGRANAGKTTILRALCGTDGEPEVYDDKGNKIGLVRATFRSLRDKAAGRGSSAILSPSSMRGLHKIEYSLMFPSNRRYIFHDSRGFESGDTDELELVRAFIQTRAASNDINEQLHAIWYCFPTDGNRLITAAEQEFFGNIDTGRGKGWIFCLYQYIWILNAPPVESSCYCCVHKV</sequence>
<dbReference type="STRING" id="930990.A0A067M0A8"/>
<accession>A0A067M0A8</accession>
<dbReference type="GO" id="GO:0005525">
    <property type="term" value="F:GTP binding"/>
    <property type="evidence" value="ECO:0007669"/>
    <property type="project" value="InterPro"/>
</dbReference>
<evidence type="ECO:0000313" key="3">
    <source>
        <dbReference type="Proteomes" id="UP000027195"/>
    </source>
</evidence>
<protein>
    <recommendedName>
        <fullName evidence="1">G domain-containing protein</fullName>
    </recommendedName>
</protein>